<organism evidence="6 7">
    <name type="scientific">Saitozyma podzolica</name>
    <dbReference type="NCBI Taxonomy" id="1890683"/>
    <lineage>
        <taxon>Eukaryota</taxon>
        <taxon>Fungi</taxon>
        <taxon>Dikarya</taxon>
        <taxon>Basidiomycota</taxon>
        <taxon>Agaricomycotina</taxon>
        <taxon>Tremellomycetes</taxon>
        <taxon>Tremellales</taxon>
        <taxon>Trimorphomycetaceae</taxon>
        <taxon>Saitozyma</taxon>
    </lineage>
</organism>
<name>A0A427YH94_9TREE</name>
<feature type="transmembrane region" description="Helical" evidence="5">
    <location>
        <begin position="199"/>
        <end position="218"/>
    </location>
</feature>
<comment type="subcellular location">
    <subcellularLocation>
        <location evidence="1">Membrane</location>
        <topology evidence="1">Multi-pass membrane protein</topology>
    </subcellularLocation>
</comment>
<keyword evidence="2 5" id="KW-0812">Transmembrane</keyword>
<comment type="caution">
    <text evidence="6">The sequence shown here is derived from an EMBL/GenBank/DDBJ whole genome shotgun (WGS) entry which is preliminary data.</text>
</comment>
<feature type="transmembrane region" description="Helical" evidence="5">
    <location>
        <begin position="127"/>
        <end position="154"/>
    </location>
</feature>
<reference evidence="6 7" key="1">
    <citation type="submission" date="2018-11" db="EMBL/GenBank/DDBJ databases">
        <title>Genome sequence of Saitozyma podzolica DSM 27192.</title>
        <authorList>
            <person name="Aliyu H."/>
            <person name="Gorte O."/>
            <person name="Ochsenreither K."/>
        </authorList>
    </citation>
    <scope>NUCLEOTIDE SEQUENCE [LARGE SCALE GENOMIC DNA]</scope>
    <source>
        <strain evidence="6 7">DSM 27192</strain>
    </source>
</reference>
<dbReference type="SUPFAM" id="SSF103473">
    <property type="entry name" value="MFS general substrate transporter"/>
    <property type="match status" value="1"/>
</dbReference>
<feature type="transmembrane region" description="Helical" evidence="5">
    <location>
        <begin position="166"/>
        <end position="187"/>
    </location>
</feature>
<dbReference type="OrthoDB" id="196103at2759"/>
<feature type="transmembrane region" description="Helical" evidence="5">
    <location>
        <begin position="358"/>
        <end position="379"/>
    </location>
</feature>
<evidence type="ECO:0000256" key="3">
    <source>
        <dbReference type="ARBA" id="ARBA00022989"/>
    </source>
</evidence>
<feature type="transmembrane region" description="Helical" evidence="5">
    <location>
        <begin position="319"/>
        <end position="338"/>
    </location>
</feature>
<evidence type="ECO:0000256" key="2">
    <source>
        <dbReference type="ARBA" id="ARBA00022692"/>
    </source>
</evidence>
<protein>
    <recommendedName>
        <fullName evidence="8">MFS general substrate transporter</fullName>
    </recommendedName>
</protein>
<proteinExistence type="predicted"/>
<accession>A0A427YH94</accession>
<dbReference type="PANTHER" id="PTHR23294">
    <property type="entry name" value="ET TRANSLATION PRODUCT-RELATED"/>
    <property type="match status" value="1"/>
</dbReference>
<feature type="transmembrane region" description="Helical" evidence="5">
    <location>
        <begin position="429"/>
        <end position="452"/>
    </location>
</feature>
<dbReference type="GO" id="GO:0016020">
    <property type="term" value="C:membrane"/>
    <property type="evidence" value="ECO:0007669"/>
    <property type="project" value="UniProtKB-SubCell"/>
</dbReference>
<feature type="transmembrane region" description="Helical" evidence="5">
    <location>
        <begin position="255"/>
        <end position="277"/>
    </location>
</feature>
<evidence type="ECO:0000256" key="5">
    <source>
        <dbReference type="SAM" id="Phobius"/>
    </source>
</evidence>
<gene>
    <name evidence="6" type="ORF">EHS25_001111</name>
</gene>
<dbReference type="PANTHER" id="PTHR23294:SF19">
    <property type="entry name" value="DUF895 DOMAIN MEMBRANE PROTEIN-RELATED"/>
    <property type="match status" value="1"/>
</dbReference>
<dbReference type="AlphaFoldDB" id="A0A427YH94"/>
<dbReference type="Proteomes" id="UP000279259">
    <property type="component" value="Unassembled WGS sequence"/>
</dbReference>
<feature type="transmembrane region" description="Helical" evidence="5">
    <location>
        <begin position="69"/>
        <end position="89"/>
    </location>
</feature>
<feature type="transmembrane region" description="Helical" evidence="5">
    <location>
        <begin position="42"/>
        <end position="63"/>
    </location>
</feature>
<dbReference type="Gene3D" id="1.20.1250.20">
    <property type="entry name" value="MFS general substrate transporter like domains"/>
    <property type="match status" value="1"/>
</dbReference>
<evidence type="ECO:0000313" key="6">
    <source>
        <dbReference type="EMBL" id="RSH90506.1"/>
    </source>
</evidence>
<evidence type="ECO:0000313" key="7">
    <source>
        <dbReference type="Proteomes" id="UP000279259"/>
    </source>
</evidence>
<keyword evidence="4 5" id="KW-0472">Membrane</keyword>
<evidence type="ECO:0000256" key="1">
    <source>
        <dbReference type="ARBA" id="ARBA00004141"/>
    </source>
</evidence>
<keyword evidence="7" id="KW-1185">Reference proteome</keyword>
<dbReference type="InterPro" id="IPR010291">
    <property type="entry name" value="Ion_channel_UNC-93"/>
</dbReference>
<dbReference type="EMBL" id="RSCD01000010">
    <property type="protein sequence ID" value="RSH90506.1"/>
    <property type="molecule type" value="Genomic_DNA"/>
</dbReference>
<feature type="transmembrane region" description="Helical" evidence="5">
    <location>
        <begin position="101"/>
        <end position="121"/>
    </location>
</feature>
<feature type="transmembrane region" description="Helical" evidence="5">
    <location>
        <begin position="289"/>
        <end position="307"/>
    </location>
</feature>
<keyword evidence="3 5" id="KW-1133">Transmembrane helix</keyword>
<dbReference type="InterPro" id="IPR036259">
    <property type="entry name" value="MFS_trans_sf"/>
</dbReference>
<evidence type="ECO:0000256" key="4">
    <source>
        <dbReference type="ARBA" id="ARBA00023136"/>
    </source>
</evidence>
<evidence type="ECO:0008006" key="8">
    <source>
        <dbReference type="Google" id="ProtNLM"/>
    </source>
</evidence>
<feature type="transmembrane region" description="Helical" evidence="5">
    <location>
        <begin position="400"/>
        <end position="423"/>
    </location>
</feature>
<sequence length="477" mass="51398">MTSTPLEEKTIPPTDLPAVEEVEQGYVPAKVHWYRGTTAQTIIVGVASFLAPGAYAALAATGAGGLADITWGNASSAIAYGLIVPSALISTGCLSKIGPRWTLAIGACGYAPYAAALYANSAFRNQWGLVVGAIVCGLTSGLFWVSEGAIIMIYSEPERKGRLLALWQSIYQAATLIGGGINLGLNVHNKSSGGLAPKTYLTFVGLNCLAPFVSLLLSNPKQVQRVDKKPVPAFPSEGFWKECWLTCKELKDPKILACAFLWSQCLFIPSYLGTYVARFFSVRARGLTSIVQPLLAILFFQIAGVILDSKKIKLRHKLIVTWGALQVLGIASMIWILVKNVHLDSVTPRPTYDWTTPGFAAAWVPAQFARAVASTNYGYNYYMATWVFPRQADGARVSRIIATLRSAESGSAAIAFGIAAAGLPLHNLGYINIAFLILTTFLGAYILQFIWVQDKAGVYDKPPTVSESESQSEVEVN</sequence>
<dbReference type="Pfam" id="PF05978">
    <property type="entry name" value="UNC-93"/>
    <property type="match status" value="1"/>
</dbReference>
<dbReference type="InterPro" id="IPR051617">
    <property type="entry name" value="UNC-93-like_regulator"/>
</dbReference>